<keyword evidence="3" id="KW-1185">Reference proteome</keyword>
<evidence type="ECO:0000256" key="1">
    <source>
        <dbReference type="SAM" id="SignalP"/>
    </source>
</evidence>
<dbReference type="EMBL" id="ML145094">
    <property type="protein sequence ID" value="TBU62326.1"/>
    <property type="molecule type" value="Genomic_DNA"/>
</dbReference>
<keyword evidence="1" id="KW-0732">Signal</keyword>
<dbReference type="AlphaFoldDB" id="A0A4Q9Q5U0"/>
<sequence length="144" mass="15688">MSLPLFTICLPVLSGPPCALHVCCIFPSRYLLPSNISDRGPDYSPSHALGLCMCGSCVLDAHVFIAMVTTAVFVHVPFACCLLSRHGEHVVSMMLRTPATSVYMLHQPNELDRCCSVHLVMSAQLLIHAAQRLLHPHPVRCNAG</sequence>
<organism evidence="2 3">
    <name type="scientific">Dichomitus squalens</name>
    <dbReference type="NCBI Taxonomy" id="114155"/>
    <lineage>
        <taxon>Eukaryota</taxon>
        <taxon>Fungi</taxon>
        <taxon>Dikarya</taxon>
        <taxon>Basidiomycota</taxon>
        <taxon>Agaricomycotina</taxon>
        <taxon>Agaricomycetes</taxon>
        <taxon>Polyporales</taxon>
        <taxon>Polyporaceae</taxon>
        <taxon>Dichomitus</taxon>
    </lineage>
</organism>
<evidence type="ECO:0000313" key="3">
    <source>
        <dbReference type="Proteomes" id="UP000292082"/>
    </source>
</evidence>
<evidence type="ECO:0000313" key="2">
    <source>
        <dbReference type="EMBL" id="TBU62326.1"/>
    </source>
</evidence>
<gene>
    <name evidence="2" type="ORF">BD310DRAFT_92312</name>
</gene>
<proteinExistence type="predicted"/>
<name>A0A4Q9Q5U0_9APHY</name>
<protein>
    <recommendedName>
        <fullName evidence="4">Secreted protein</fullName>
    </recommendedName>
</protein>
<feature type="chain" id="PRO_5020852445" description="Secreted protein" evidence="1">
    <location>
        <begin position="20"/>
        <end position="144"/>
    </location>
</feature>
<evidence type="ECO:0008006" key="4">
    <source>
        <dbReference type="Google" id="ProtNLM"/>
    </source>
</evidence>
<accession>A0A4Q9Q5U0</accession>
<feature type="signal peptide" evidence="1">
    <location>
        <begin position="1"/>
        <end position="19"/>
    </location>
</feature>
<reference evidence="2 3" key="1">
    <citation type="submission" date="2019-01" db="EMBL/GenBank/DDBJ databases">
        <title>Draft genome sequences of three monokaryotic isolates of the white-rot basidiomycete fungus Dichomitus squalens.</title>
        <authorList>
            <consortium name="DOE Joint Genome Institute"/>
            <person name="Lopez S.C."/>
            <person name="Andreopoulos B."/>
            <person name="Pangilinan J."/>
            <person name="Lipzen A."/>
            <person name="Riley R."/>
            <person name="Ahrendt S."/>
            <person name="Ng V."/>
            <person name="Barry K."/>
            <person name="Daum C."/>
            <person name="Grigoriev I.V."/>
            <person name="Hilden K.S."/>
            <person name="Makela M.R."/>
            <person name="de Vries R.P."/>
        </authorList>
    </citation>
    <scope>NUCLEOTIDE SEQUENCE [LARGE SCALE GENOMIC DNA]</scope>
    <source>
        <strain evidence="2 3">CBS 464.89</strain>
    </source>
</reference>
<dbReference type="Proteomes" id="UP000292082">
    <property type="component" value="Unassembled WGS sequence"/>
</dbReference>